<organism evidence="2 3">
    <name type="scientific">Streblomastix strix</name>
    <dbReference type="NCBI Taxonomy" id="222440"/>
    <lineage>
        <taxon>Eukaryota</taxon>
        <taxon>Metamonada</taxon>
        <taxon>Preaxostyla</taxon>
        <taxon>Oxymonadida</taxon>
        <taxon>Streblomastigidae</taxon>
        <taxon>Streblomastix</taxon>
    </lineage>
</organism>
<name>A0A5J4WL53_9EUKA</name>
<gene>
    <name evidence="2" type="ORF">EZS28_008682</name>
</gene>
<dbReference type="OrthoDB" id="7171700at2759"/>
<dbReference type="AlphaFoldDB" id="A0A5J4WL53"/>
<protein>
    <submittedName>
        <fullName evidence="2">Uncharacterized protein</fullName>
    </submittedName>
</protein>
<accession>A0A5J4WL53</accession>
<evidence type="ECO:0000313" key="2">
    <source>
        <dbReference type="EMBL" id="KAA6395787.1"/>
    </source>
</evidence>
<evidence type="ECO:0000313" key="3">
    <source>
        <dbReference type="Proteomes" id="UP000324800"/>
    </source>
</evidence>
<dbReference type="EMBL" id="SNRW01001593">
    <property type="protein sequence ID" value="KAA6395787.1"/>
    <property type="molecule type" value="Genomic_DNA"/>
</dbReference>
<feature type="compositionally biased region" description="Polar residues" evidence="1">
    <location>
        <begin position="359"/>
        <end position="383"/>
    </location>
</feature>
<evidence type="ECO:0000256" key="1">
    <source>
        <dbReference type="SAM" id="MobiDB-lite"/>
    </source>
</evidence>
<reference evidence="2 3" key="1">
    <citation type="submission" date="2019-03" db="EMBL/GenBank/DDBJ databases">
        <title>Single cell metagenomics reveals metabolic interactions within the superorganism composed of flagellate Streblomastix strix and complex community of Bacteroidetes bacteria on its surface.</title>
        <authorList>
            <person name="Treitli S.C."/>
            <person name="Kolisko M."/>
            <person name="Husnik F."/>
            <person name="Keeling P."/>
            <person name="Hampl V."/>
        </authorList>
    </citation>
    <scope>NUCLEOTIDE SEQUENCE [LARGE SCALE GENOMIC DNA]</scope>
    <source>
        <strain evidence="2">ST1C</strain>
    </source>
</reference>
<feature type="region of interest" description="Disordered" evidence="1">
    <location>
        <begin position="1"/>
        <end position="39"/>
    </location>
</feature>
<dbReference type="Proteomes" id="UP000324800">
    <property type="component" value="Unassembled WGS sequence"/>
</dbReference>
<comment type="caution">
    <text evidence="2">The sequence shown here is derived from an EMBL/GenBank/DDBJ whole genome shotgun (WGS) entry which is preliminary data.</text>
</comment>
<feature type="compositionally biased region" description="Polar residues" evidence="1">
    <location>
        <begin position="1"/>
        <end position="13"/>
    </location>
</feature>
<sequence length="409" mass="45130">MTSSSQQHLNHLATSKRRRDKYKPNGQFQSSSIDPNKPGITLPSYASSLASRSGTTHPPSFLFMAQHTNSPTSYVIYNPSALVLPTDSSISPHSTSAFAYKKSYTTNTSITTLAAAASISSVAPDPFSPFDWSNKGRIGLSAEEQLAMELFVATFPKHKNLITKLEMREKQRGDDQNSAVFRRQIGQEMNGMNKKGKNNNTDSQLLFGSSNLISRAMQGRQSALQTRSKYEDDVIIEEPEQDESFEAIPADKNEYFGVVPAVQSKNFAAVKTIDDNIAAVQTLDDNFSSVPTLDDNYTSVPTSDNNFASVPTSDNNFASVQTLDESYPAESAFQTHDESYPAEQTVQEQNIESVPIFNNQYNDNESYPATSPNIQDDSYSAEQAHQDDSSFSAEPDNTEESYSAERTDQ</sequence>
<feature type="region of interest" description="Disordered" evidence="1">
    <location>
        <begin position="359"/>
        <end position="409"/>
    </location>
</feature>
<proteinExistence type="predicted"/>